<gene>
    <name evidence="2" type="ORF">M8T91_02820</name>
</gene>
<evidence type="ECO:0000259" key="1">
    <source>
        <dbReference type="Pfam" id="PF01814"/>
    </source>
</evidence>
<keyword evidence="3" id="KW-1185">Reference proteome</keyword>
<organism evidence="2 3">
    <name type="scientific">Microbulbifer spongiae</name>
    <dbReference type="NCBI Taxonomy" id="2944933"/>
    <lineage>
        <taxon>Bacteria</taxon>
        <taxon>Pseudomonadati</taxon>
        <taxon>Pseudomonadota</taxon>
        <taxon>Gammaproteobacteria</taxon>
        <taxon>Cellvibrionales</taxon>
        <taxon>Microbulbiferaceae</taxon>
        <taxon>Microbulbifer</taxon>
    </lineage>
</organism>
<dbReference type="RefSeq" id="WP_301416613.1">
    <property type="nucleotide sequence ID" value="NZ_CP098023.1"/>
</dbReference>
<dbReference type="InterPro" id="IPR012312">
    <property type="entry name" value="Hemerythrin-like"/>
</dbReference>
<evidence type="ECO:0000313" key="3">
    <source>
        <dbReference type="Proteomes" id="UP001321520"/>
    </source>
</evidence>
<dbReference type="Gene3D" id="1.20.120.520">
    <property type="entry name" value="nmb1532 protein domain like"/>
    <property type="match status" value="1"/>
</dbReference>
<feature type="domain" description="Hemerythrin-like" evidence="1">
    <location>
        <begin position="11"/>
        <end position="140"/>
    </location>
</feature>
<dbReference type="PANTHER" id="PTHR39966">
    <property type="entry name" value="BLL2471 PROTEIN-RELATED"/>
    <property type="match status" value="1"/>
</dbReference>
<dbReference type="EMBL" id="CP098023">
    <property type="protein sequence ID" value="WKD50384.1"/>
    <property type="molecule type" value="Genomic_DNA"/>
</dbReference>
<protein>
    <submittedName>
        <fullName evidence="2">Hemerythrin domain-containing protein</fullName>
    </submittedName>
</protein>
<evidence type="ECO:0000313" key="2">
    <source>
        <dbReference type="EMBL" id="WKD50384.1"/>
    </source>
</evidence>
<name>A0ABY9EFQ8_9GAMM</name>
<reference evidence="2 3" key="1">
    <citation type="submission" date="2022-05" db="EMBL/GenBank/DDBJ databases">
        <title>Microbulbifer sp. nov., isolated from sponge.</title>
        <authorList>
            <person name="Gao L."/>
        </authorList>
    </citation>
    <scope>NUCLEOTIDE SEQUENCE [LARGE SCALE GENOMIC DNA]</scope>
    <source>
        <strain evidence="2 3">MI-G</strain>
    </source>
</reference>
<accession>A0ABY9EFQ8</accession>
<dbReference type="Proteomes" id="UP001321520">
    <property type="component" value="Chromosome"/>
</dbReference>
<dbReference type="Pfam" id="PF01814">
    <property type="entry name" value="Hemerythrin"/>
    <property type="match status" value="1"/>
</dbReference>
<proteinExistence type="predicted"/>
<sequence>MDAIYRQLCCDHQSMQQMLDSFEQLLQDLFEHSDRDPNTLSCILDALDYFSVYPDQYHHPVEDLIFAQLLRKPIHNRNVIYQVRKQHRQIATATKHVCALFYAVANNAMVERSVLRSASSAYIQLQRNHIHLENTALFPQVERYLDAKDWRLIRIRAENLGNPFFDSSRKKMYETLREHLTQHQTAATALA</sequence>
<dbReference type="PANTHER" id="PTHR39966:SF1">
    <property type="entry name" value="HEMERYTHRIN-LIKE DOMAIN-CONTAINING PROTEIN"/>
    <property type="match status" value="1"/>
</dbReference>